<protein>
    <submittedName>
        <fullName evidence="1">Uncharacterized protein</fullName>
    </submittedName>
</protein>
<accession>A0ACB8SN81</accession>
<proteinExistence type="predicted"/>
<dbReference type="EMBL" id="MU277240">
    <property type="protein sequence ID" value="KAI0058014.1"/>
    <property type="molecule type" value="Genomic_DNA"/>
</dbReference>
<name>A0ACB8SN81_9AGAM</name>
<reference evidence="1" key="1">
    <citation type="submission" date="2021-03" db="EMBL/GenBank/DDBJ databases">
        <authorList>
            <consortium name="DOE Joint Genome Institute"/>
            <person name="Ahrendt S."/>
            <person name="Looney B.P."/>
            <person name="Miyauchi S."/>
            <person name="Morin E."/>
            <person name="Drula E."/>
            <person name="Courty P.E."/>
            <person name="Chicoki N."/>
            <person name="Fauchery L."/>
            <person name="Kohler A."/>
            <person name="Kuo A."/>
            <person name="Labutti K."/>
            <person name="Pangilinan J."/>
            <person name="Lipzen A."/>
            <person name="Riley R."/>
            <person name="Andreopoulos W."/>
            <person name="He G."/>
            <person name="Johnson J."/>
            <person name="Barry K.W."/>
            <person name="Grigoriev I.V."/>
            <person name="Nagy L."/>
            <person name="Hibbett D."/>
            <person name="Henrissat B."/>
            <person name="Matheny P.B."/>
            <person name="Labbe J."/>
            <person name="Martin F."/>
        </authorList>
    </citation>
    <scope>NUCLEOTIDE SEQUENCE</scope>
    <source>
        <strain evidence="1">HHB10654</strain>
    </source>
</reference>
<sequence length="314" mass="34889">MVNWHDPIVLSEDYLAVTKQAHVFAGIYMWEYATSFDFEWNILTGRRPYRWTIWVYVICRLTALLGWALQLVALDAPSPNCVALDISFYVIVYISIACASLIIILRISAIWERNRLVMIVSVSIWVASIALNIRGAAIGRSSWSPTLRSCFTLNIKASLTNSIGILVCDLVLLGIMLAGLMRTRIVGRYGLWKLLFQQSVAWMALAAVAEVPTVVFLVLNLNDAWNLMFMPTELLILVTGATRMHRVLANYGTANDDISGVTRPSAASKPGHSTLQFRQAPTGSDQCDALTTIRLESLVLDSQEMASSEETRGN</sequence>
<evidence type="ECO:0000313" key="1">
    <source>
        <dbReference type="EMBL" id="KAI0058014.1"/>
    </source>
</evidence>
<reference evidence="1" key="2">
    <citation type="journal article" date="2022" name="New Phytol.">
        <title>Evolutionary transition to the ectomycorrhizal habit in the genomes of a hyperdiverse lineage of mushroom-forming fungi.</title>
        <authorList>
            <person name="Looney B."/>
            <person name="Miyauchi S."/>
            <person name="Morin E."/>
            <person name="Drula E."/>
            <person name="Courty P.E."/>
            <person name="Kohler A."/>
            <person name="Kuo A."/>
            <person name="LaButti K."/>
            <person name="Pangilinan J."/>
            <person name="Lipzen A."/>
            <person name="Riley R."/>
            <person name="Andreopoulos W."/>
            <person name="He G."/>
            <person name="Johnson J."/>
            <person name="Nolan M."/>
            <person name="Tritt A."/>
            <person name="Barry K.W."/>
            <person name="Grigoriev I.V."/>
            <person name="Nagy L.G."/>
            <person name="Hibbett D."/>
            <person name="Henrissat B."/>
            <person name="Matheny P.B."/>
            <person name="Labbe J."/>
            <person name="Martin F.M."/>
        </authorList>
    </citation>
    <scope>NUCLEOTIDE SEQUENCE</scope>
    <source>
        <strain evidence="1">HHB10654</strain>
    </source>
</reference>
<gene>
    <name evidence="1" type="ORF">BV25DRAFT_1326767</name>
</gene>
<keyword evidence="2" id="KW-1185">Reference proteome</keyword>
<evidence type="ECO:0000313" key="2">
    <source>
        <dbReference type="Proteomes" id="UP000814140"/>
    </source>
</evidence>
<organism evidence="1 2">
    <name type="scientific">Artomyces pyxidatus</name>
    <dbReference type="NCBI Taxonomy" id="48021"/>
    <lineage>
        <taxon>Eukaryota</taxon>
        <taxon>Fungi</taxon>
        <taxon>Dikarya</taxon>
        <taxon>Basidiomycota</taxon>
        <taxon>Agaricomycotina</taxon>
        <taxon>Agaricomycetes</taxon>
        <taxon>Russulales</taxon>
        <taxon>Auriscalpiaceae</taxon>
        <taxon>Artomyces</taxon>
    </lineage>
</organism>
<comment type="caution">
    <text evidence="1">The sequence shown here is derived from an EMBL/GenBank/DDBJ whole genome shotgun (WGS) entry which is preliminary data.</text>
</comment>
<dbReference type="Proteomes" id="UP000814140">
    <property type="component" value="Unassembled WGS sequence"/>
</dbReference>